<dbReference type="Proteomes" id="UP000198647">
    <property type="component" value="Unassembled WGS sequence"/>
</dbReference>
<dbReference type="PIRSF" id="PIRSF021320">
    <property type="entry name" value="DUF984"/>
    <property type="match status" value="1"/>
</dbReference>
<organism evidence="2 3">
    <name type="scientific">Salimicrobium album</name>
    <dbReference type="NCBI Taxonomy" id="50717"/>
    <lineage>
        <taxon>Bacteria</taxon>
        <taxon>Bacillati</taxon>
        <taxon>Bacillota</taxon>
        <taxon>Bacilli</taxon>
        <taxon>Bacillales</taxon>
        <taxon>Bacillaceae</taxon>
        <taxon>Salimicrobium</taxon>
    </lineage>
</organism>
<dbReference type="RefSeq" id="WP_093106867.1">
    <property type="nucleotide sequence ID" value="NZ_FNOS01000003.1"/>
</dbReference>
<accession>A0A1H3F6N4</accession>
<gene>
    <name evidence="2" type="ORF">SAMN04488081_1544</name>
</gene>
<evidence type="ECO:0000313" key="2">
    <source>
        <dbReference type="EMBL" id="SDX86683.1"/>
    </source>
</evidence>
<sequence length="149" mass="17269">MNEKAWRYWKGYWNGVQAPENVSAWAFGIDEDELAGLVVRGIKTATCSLYEEYVAENDPLPEEGEYSIVLDSNEEPAAIIRTNKVTVMPMNEVPESFAFKEGEGDRSYTYWWNAHEKFFRSLMKEMGKNFTEDTAVVCEEFELIDVRDR</sequence>
<dbReference type="PANTHER" id="PTHR39203:SF1">
    <property type="entry name" value="CYTOPLASMIC PROTEIN"/>
    <property type="match status" value="1"/>
</dbReference>
<dbReference type="CDD" id="cd06553">
    <property type="entry name" value="ASCH_Ef3133_like"/>
    <property type="match status" value="1"/>
</dbReference>
<proteinExistence type="predicted"/>
<feature type="domain" description="ASCH" evidence="1">
    <location>
        <begin position="27"/>
        <end position="145"/>
    </location>
</feature>
<name>A0A1H3F6N4_9BACI</name>
<protein>
    <submittedName>
        <fullName evidence="2">Uncharacterized protein YhfF</fullName>
    </submittedName>
</protein>
<dbReference type="PANTHER" id="PTHR39203">
    <property type="entry name" value="CYTOPLASMIC PROTEIN-RELATED"/>
    <property type="match status" value="1"/>
</dbReference>
<keyword evidence="3" id="KW-1185">Reference proteome</keyword>
<dbReference type="InterPro" id="IPR015947">
    <property type="entry name" value="PUA-like_sf"/>
</dbReference>
<dbReference type="Pfam" id="PF04266">
    <property type="entry name" value="ASCH"/>
    <property type="match status" value="1"/>
</dbReference>
<reference evidence="2 3" key="1">
    <citation type="submission" date="2016-10" db="EMBL/GenBank/DDBJ databases">
        <authorList>
            <person name="Varghese N."/>
            <person name="Submissions S."/>
        </authorList>
    </citation>
    <scope>NUCLEOTIDE SEQUENCE [LARGE SCALE GENOMIC DNA]</scope>
    <source>
        <strain evidence="2 3">DSM 20748</strain>
    </source>
</reference>
<comment type="caution">
    <text evidence="2">The sequence shown here is derived from an EMBL/GenBank/DDBJ whole genome shotgun (WGS) entry which is preliminary data.</text>
</comment>
<evidence type="ECO:0000313" key="3">
    <source>
        <dbReference type="Proteomes" id="UP000198647"/>
    </source>
</evidence>
<dbReference type="SUPFAM" id="SSF88697">
    <property type="entry name" value="PUA domain-like"/>
    <property type="match status" value="1"/>
</dbReference>
<dbReference type="InterPro" id="IPR007374">
    <property type="entry name" value="ASCH_domain"/>
</dbReference>
<dbReference type="Gene3D" id="3.10.400.10">
    <property type="entry name" value="Sulfate adenylyltransferase"/>
    <property type="match status" value="1"/>
</dbReference>
<dbReference type="EMBL" id="FNOS01000003">
    <property type="protein sequence ID" value="SDX86683.1"/>
    <property type="molecule type" value="Genomic_DNA"/>
</dbReference>
<dbReference type="SMART" id="SM01022">
    <property type="entry name" value="ASCH"/>
    <property type="match status" value="1"/>
</dbReference>
<evidence type="ECO:0000259" key="1">
    <source>
        <dbReference type="SMART" id="SM01022"/>
    </source>
</evidence>
<dbReference type="InterPro" id="IPR009326">
    <property type="entry name" value="DUF984"/>
</dbReference>